<sequence>MPVVSIRQPLSISTCIPSPVLSCQMNPISPKQYLTRVGVRDLPMGPVAWIPPPQGRVWLTSSCPGVVPAQGAWAVCSLGIFGQAARTPHLPESSAWLQPPGNKLPPPTANALFNLWFFFFIWGQKAHDTISFNIRIKFWSSMFFTTLSQLKVHVCIHLVTHLLHSTNI</sequence>
<reference evidence="1" key="1">
    <citation type="submission" date="2023-04" db="EMBL/GenBank/DDBJ databases">
        <authorList>
            <consortium name="ELIXIR-Norway"/>
        </authorList>
    </citation>
    <scope>NUCLEOTIDE SEQUENCE [LARGE SCALE GENOMIC DNA]</scope>
</reference>
<gene>
    <name evidence="1" type="ORF">MRATA1EN1_LOCUS14299</name>
</gene>
<keyword evidence="2" id="KW-1185">Reference proteome</keyword>
<evidence type="ECO:0000313" key="1">
    <source>
        <dbReference type="EMBL" id="CAI9165337.1"/>
    </source>
</evidence>
<organism evidence="1 2">
    <name type="scientific">Rangifer tarandus platyrhynchus</name>
    <name type="common">Svalbard reindeer</name>
    <dbReference type="NCBI Taxonomy" id="3082113"/>
    <lineage>
        <taxon>Eukaryota</taxon>
        <taxon>Metazoa</taxon>
        <taxon>Chordata</taxon>
        <taxon>Craniata</taxon>
        <taxon>Vertebrata</taxon>
        <taxon>Euteleostomi</taxon>
        <taxon>Mammalia</taxon>
        <taxon>Eutheria</taxon>
        <taxon>Laurasiatheria</taxon>
        <taxon>Artiodactyla</taxon>
        <taxon>Ruminantia</taxon>
        <taxon>Pecora</taxon>
        <taxon>Cervidae</taxon>
        <taxon>Odocoileinae</taxon>
        <taxon>Rangifer</taxon>
    </lineage>
</organism>
<name>A0ABN8YUS2_RANTA</name>
<accession>A0ABN8YUS2</accession>
<dbReference type="EMBL" id="OX459960">
    <property type="protein sequence ID" value="CAI9165337.1"/>
    <property type="molecule type" value="Genomic_DNA"/>
</dbReference>
<protein>
    <submittedName>
        <fullName evidence="1">Uncharacterized protein</fullName>
    </submittedName>
</protein>
<dbReference type="Proteomes" id="UP001176941">
    <property type="component" value="Chromosome 24"/>
</dbReference>
<proteinExistence type="predicted"/>
<evidence type="ECO:0000313" key="2">
    <source>
        <dbReference type="Proteomes" id="UP001176941"/>
    </source>
</evidence>